<dbReference type="STRING" id="446470.Snas_0031"/>
<dbReference type="AlphaFoldDB" id="D3PTZ5"/>
<organism evidence="3 4">
    <name type="scientific">Stackebrandtia nassauensis (strain DSM 44728 / CIP 108903 / NRRL B-16338 / NBRC 102104 / LLR-40K-21)</name>
    <dbReference type="NCBI Taxonomy" id="446470"/>
    <lineage>
        <taxon>Bacteria</taxon>
        <taxon>Bacillati</taxon>
        <taxon>Actinomycetota</taxon>
        <taxon>Actinomycetes</taxon>
        <taxon>Glycomycetales</taxon>
        <taxon>Glycomycetaceae</taxon>
        <taxon>Stackebrandtia</taxon>
    </lineage>
</organism>
<dbReference type="PANTHER" id="PTHR43022">
    <property type="entry name" value="PROTEIN SMF"/>
    <property type="match status" value="1"/>
</dbReference>
<sequence length="307" mass="33380">MQPASTSARSAVVALLGRRGIKRREVVNAILERDDPAAGIEILEQHLRETEGLFHESSLSELLEYAEQQIVAWEDAGIGVHTCFDPDYPQQLRDIREMPLVVFTRGSLADDARAVAVVGTRRASDEGIQRTRHIAQMLAHNGITVVSGLAEGVDTAAHQTALDLGARTVAVIANGVDQCYPRSNLGLQAEITQTGLILSEYLPHVRPAKWQFLERNAIMSGYAAATIVVEANERSGTRTQVQRALEHGRPVILLDNVLSVSWAKDAATRPNVQVATNLTDLQDVINELLTVPPLATEHLPSASPIFA</sequence>
<reference evidence="3 4" key="1">
    <citation type="journal article" date="2009" name="Stand. Genomic Sci.">
        <title>Complete genome sequence of Stackebrandtia nassauensis type strain (LLR-40K-21).</title>
        <authorList>
            <person name="Munk C."/>
            <person name="Lapidus A."/>
            <person name="Copeland A."/>
            <person name="Jando M."/>
            <person name="Mayilraj S."/>
            <person name="Glavina Del Rio T."/>
            <person name="Nolan M."/>
            <person name="Chen F."/>
            <person name="Lucas S."/>
            <person name="Tice H."/>
            <person name="Cheng J.F."/>
            <person name="Han C."/>
            <person name="Detter J.C."/>
            <person name="Bruce D."/>
            <person name="Goodwin L."/>
            <person name="Chain P."/>
            <person name="Pitluck S."/>
            <person name="Goker M."/>
            <person name="Ovchinikova G."/>
            <person name="Pati A."/>
            <person name="Ivanova N."/>
            <person name="Mavromatis K."/>
            <person name="Chen A."/>
            <person name="Palaniappan K."/>
            <person name="Land M."/>
            <person name="Hauser L."/>
            <person name="Chang Y.J."/>
            <person name="Jeffries C.D."/>
            <person name="Bristow J."/>
            <person name="Eisen J.A."/>
            <person name="Markowitz V."/>
            <person name="Hugenholtz P."/>
            <person name="Kyrpides N.C."/>
            <person name="Klenk H.P."/>
        </authorList>
    </citation>
    <scope>NUCLEOTIDE SEQUENCE [LARGE SCALE GENOMIC DNA]</scope>
    <source>
        <strain evidence="4">DSM 44728 / CIP 108903 / NRRL B-16338 / NBRC 102104 / LLR-40K-21</strain>
    </source>
</reference>
<gene>
    <name evidence="3" type="ordered locus">Snas_0031</name>
</gene>
<dbReference type="InterPro" id="IPR003488">
    <property type="entry name" value="DprA"/>
</dbReference>
<comment type="similarity">
    <text evidence="1">Belongs to the DprA/Smf family.</text>
</comment>
<keyword evidence="4" id="KW-1185">Reference proteome</keyword>
<evidence type="ECO:0000313" key="3">
    <source>
        <dbReference type="EMBL" id="ADD39753.1"/>
    </source>
</evidence>
<dbReference type="HOGENOM" id="CLU_029601_3_1_11"/>
<dbReference type="OrthoDB" id="9785707at2"/>
<feature type="domain" description="Smf/DprA SLOG" evidence="2">
    <location>
        <begin position="81"/>
        <end position="288"/>
    </location>
</feature>
<dbReference type="NCBIfam" id="TIGR00732">
    <property type="entry name" value="dprA"/>
    <property type="match status" value="1"/>
</dbReference>
<dbReference type="KEGG" id="sna:Snas_0031"/>
<evidence type="ECO:0000259" key="2">
    <source>
        <dbReference type="Pfam" id="PF02481"/>
    </source>
</evidence>
<dbReference type="Gene3D" id="3.40.50.450">
    <property type="match status" value="1"/>
</dbReference>
<dbReference type="Proteomes" id="UP000000844">
    <property type="component" value="Chromosome"/>
</dbReference>
<protein>
    <submittedName>
        <fullName evidence="3">DNA protecting protein DprA</fullName>
    </submittedName>
</protein>
<dbReference type="RefSeq" id="WP_013015324.1">
    <property type="nucleotide sequence ID" value="NC_013947.1"/>
</dbReference>
<dbReference type="GO" id="GO:0009294">
    <property type="term" value="P:DNA-mediated transformation"/>
    <property type="evidence" value="ECO:0007669"/>
    <property type="project" value="InterPro"/>
</dbReference>
<name>D3PTZ5_STANL</name>
<dbReference type="EMBL" id="CP001778">
    <property type="protein sequence ID" value="ADD39753.1"/>
    <property type="molecule type" value="Genomic_DNA"/>
</dbReference>
<dbReference type="InterPro" id="IPR057666">
    <property type="entry name" value="DrpA_SLOG"/>
</dbReference>
<dbReference type="PANTHER" id="PTHR43022:SF1">
    <property type="entry name" value="PROTEIN SMF"/>
    <property type="match status" value="1"/>
</dbReference>
<dbReference type="Pfam" id="PF02481">
    <property type="entry name" value="DNA_processg_A"/>
    <property type="match status" value="1"/>
</dbReference>
<accession>D3PTZ5</accession>
<dbReference type="eggNOG" id="COG0758">
    <property type="taxonomic scope" value="Bacteria"/>
</dbReference>
<proteinExistence type="inferred from homology"/>
<evidence type="ECO:0000313" key="4">
    <source>
        <dbReference type="Proteomes" id="UP000000844"/>
    </source>
</evidence>
<dbReference type="SUPFAM" id="SSF102405">
    <property type="entry name" value="MCP/YpsA-like"/>
    <property type="match status" value="1"/>
</dbReference>
<evidence type="ECO:0000256" key="1">
    <source>
        <dbReference type="ARBA" id="ARBA00006525"/>
    </source>
</evidence>